<organism evidence="7 8">
    <name type="scientific">Angiostrongylus cantonensis</name>
    <name type="common">Rat lungworm</name>
    <dbReference type="NCBI Taxonomy" id="6313"/>
    <lineage>
        <taxon>Eukaryota</taxon>
        <taxon>Metazoa</taxon>
        <taxon>Ecdysozoa</taxon>
        <taxon>Nematoda</taxon>
        <taxon>Chromadorea</taxon>
        <taxon>Rhabditida</taxon>
        <taxon>Rhabditina</taxon>
        <taxon>Rhabditomorpha</taxon>
        <taxon>Strongyloidea</taxon>
        <taxon>Metastrongylidae</taxon>
        <taxon>Angiostrongylus</taxon>
    </lineage>
</organism>
<evidence type="ECO:0000256" key="3">
    <source>
        <dbReference type="ARBA" id="ARBA00022692"/>
    </source>
</evidence>
<comment type="subcellular location">
    <subcellularLocation>
        <location evidence="1">Membrane</location>
        <topology evidence="1">Multi-pass membrane protein</topology>
    </subcellularLocation>
</comment>
<reference evidence="8" key="2">
    <citation type="submission" date="2017-02" db="UniProtKB">
        <authorList>
            <consortium name="WormBaseParasite"/>
        </authorList>
    </citation>
    <scope>IDENTIFICATION</scope>
</reference>
<keyword evidence="7" id="KW-1185">Reference proteome</keyword>
<keyword evidence="5 6" id="KW-0472">Membrane</keyword>
<evidence type="ECO:0000256" key="2">
    <source>
        <dbReference type="ARBA" id="ARBA00008458"/>
    </source>
</evidence>
<feature type="transmembrane region" description="Helical" evidence="6">
    <location>
        <begin position="12"/>
        <end position="33"/>
    </location>
</feature>
<evidence type="ECO:0000313" key="7">
    <source>
        <dbReference type="Proteomes" id="UP000035642"/>
    </source>
</evidence>
<dbReference type="STRING" id="6313.A0A0K0D0J8"/>
<keyword evidence="4 6" id="KW-1133">Transmembrane helix</keyword>
<dbReference type="AlphaFoldDB" id="A0A0K0D0J8"/>
<proteinExistence type="inferred from homology"/>
<evidence type="ECO:0000313" key="8">
    <source>
        <dbReference type="WBParaSite" id="ACAC_0000358901-mRNA-1"/>
    </source>
</evidence>
<dbReference type="PANTHER" id="PTHR31733">
    <property type="entry name" value="RIBONUCLEASE KAPPA"/>
    <property type="match status" value="1"/>
</dbReference>
<reference evidence="7" key="1">
    <citation type="submission" date="2012-09" db="EMBL/GenBank/DDBJ databases">
        <authorList>
            <person name="Martin A.A."/>
        </authorList>
    </citation>
    <scope>NUCLEOTIDE SEQUENCE</scope>
</reference>
<dbReference type="InterPro" id="IPR026770">
    <property type="entry name" value="RNase_K"/>
</dbReference>
<accession>A0A0K0D0J8</accession>
<evidence type="ECO:0000256" key="4">
    <source>
        <dbReference type="ARBA" id="ARBA00022989"/>
    </source>
</evidence>
<keyword evidence="3 6" id="KW-0812">Transmembrane</keyword>
<evidence type="ECO:0000256" key="1">
    <source>
        <dbReference type="ARBA" id="ARBA00004141"/>
    </source>
</evidence>
<dbReference type="GO" id="GO:0004521">
    <property type="term" value="F:RNA endonuclease activity"/>
    <property type="evidence" value="ECO:0007669"/>
    <property type="project" value="InterPro"/>
</dbReference>
<evidence type="ECO:0000256" key="5">
    <source>
        <dbReference type="ARBA" id="ARBA00023136"/>
    </source>
</evidence>
<sequence>MLNTVQQCFQCFSMVMSIWGVIFLGLLGVFFYVQAVTLFPDLHFSEETKDGGHVAPSVEDIETKYSEKAMQCWIAAGMYGVTLILVFWQNKYNATTIF</sequence>
<name>A0A0K0D0J8_ANGCA</name>
<dbReference type="GO" id="GO:0016020">
    <property type="term" value="C:membrane"/>
    <property type="evidence" value="ECO:0007669"/>
    <property type="project" value="UniProtKB-SubCell"/>
</dbReference>
<dbReference type="Proteomes" id="UP000035642">
    <property type="component" value="Unassembled WGS sequence"/>
</dbReference>
<feature type="transmembrane region" description="Helical" evidence="6">
    <location>
        <begin position="68"/>
        <end position="88"/>
    </location>
</feature>
<protein>
    <submittedName>
        <fullName evidence="8">Ribonuclease kappa</fullName>
    </submittedName>
</protein>
<evidence type="ECO:0000256" key="6">
    <source>
        <dbReference type="SAM" id="Phobius"/>
    </source>
</evidence>
<dbReference type="WBParaSite" id="ACAC_0000358901-mRNA-1">
    <property type="protein sequence ID" value="ACAC_0000358901-mRNA-1"/>
    <property type="gene ID" value="ACAC_0000358901"/>
</dbReference>
<comment type="similarity">
    <text evidence="2">Belongs to the RNase K family.</text>
</comment>